<feature type="signal peptide" evidence="6">
    <location>
        <begin position="1"/>
        <end position="21"/>
    </location>
</feature>
<name>A0AAJ6B4Y5_9SPHI</name>
<feature type="binding site" evidence="4">
    <location>
        <position position="407"/>
    </location>
    <ligand>
        <name>substrate</name>
    </ligand>
</feature>
<feature type="binding site" evidence="4">
    <location>
        <position position="288"/>
    </location>
    <ligand>
        <name>substrate</name>
    </ligand>
</feature>
<dbReference type="InterPro" id="IPR052369">
    <property type="entry name" value="UG_Glycosaminoglycan_Hydrolase"/>
</dbReference>
<gene>
    <name evidence="7" type="ORF">P0Y49_12550</name>
</gene>
<dbReference type="GO" id="GO:0052757">
    <property type="term" value="F:chondroitin hydrolase activity"/>
    <property type="evidence" value="ECO:0007669"/>
    <property type="project" value="TreeGrafter"/>
</dbReference>
<dbReference type="InterPro" id="IPR008928">
    <property type="entry name" value="6-hairpin_glycosidase_sf"/>
</dbReference>
<feature type="chain" id="PRO_5042610620" evidence="6">
    <location>
        <begin position="22"/>
        <end position="434"/>
    </location>
</feature>
<feature type="region of interest" description="Disordered" evidence="5">
    <location>
        <begin position="29"/>
        <end position="56"/>
    </location>
</feature>
<sequence length="434" mass="48368">MKSLSITIGALLLATTASSFAQERTVRTQTTSGTVISGSRNPRSTPDFGSSVNRSTPSGLEVNVKKAFVQADKQTLLMLKEIEKTKAAGAKADQFSPRTLEKGELKLVASRDWTSGFFPGELWFLYQYTGKQAWLDQAKAFTAQVEQEQFNGKTHDMGFKVYCSVGTGYRITKDKHYADVIIQSAKTLATRFNPKTGVIRSWDHSSDKWVNPVIIDNMMNLELLFEATALTGDSSFYKIAVSHANTTMKNHFRPDYSSYHVIDYDPNTGAVLKKNTHQGYSHESAWARGQAWALYGYTMCYRFTKNPAYLKQAENVAGFILNHKNMPADLVPYWDFDAPNIPNEPRDASAAAVIASGLYELSGYSKNKGLYLKKADIMLNSLSTKYASPIGENKGFILVSSTGSKPSDSEVDVPLSYADYYYLEALLRYKSLKR</sequence>
<dbReference type="PANTHER" id="PTHR36845">
    <property type="entry name" value="HYDROLASE, PUTATIVE (AFU_ORTHOLOGUE AFUA_7G05090)-RELATED"/>
    <property type="match status" value="1"/>
</dbReference>
<dbReference type="SUPFAM" id="SSF48208">
    <property type="entry name" value="Six-hairpin glycosidases"/>
    <property type="match status" value="1"/>
</dbReference>
<feature type="active site" description="Nucleophile" evidence="3">
    <location>
        <position position="156"/>
    </location>
</feature>
<feature type="binding site" evidence="4">
    <location>
        <position position="276"/>
    </location>
    <ligand>
        <name>substrate</name>
    </ligand>
</feature>
<proteinExistence type="inferred from homology"/>
<evidence type="ECO:0000256" key="5">
    <source>
        <dbReference type="SAM" id="MobiDB-lite"/>
    </source>
</evidence>
<dbReference type="Proteomes" id="UP001214530">
    <property type="component" value="Chromosome"/>
</dbReference>
<dbReference type="EMBL" id="CP119313">
    <property type="protein sequence ID" value="WEK17625.1"/>
    <property type="molecule type" value="Genomic_DNA"/>
</dbReference>
<dbReference type="InterPro" id="IPR012341">
    <property type="entry name" value="6hp_glycosidase-like_sf"/>
</dbReference>
<dbReference type="AlphaFoldDB" id="A0AAJ6B4Y5"/>
<keyword evidence="6" id="KW-0732">Signal</keyword>
<evidence type="ECO:0000256" key="2">
    <source>
        <dbReference type="ARBA" id="ARBA00038358"/>
    </source>
</evidence>
<reference evidence="7" key="1">
    <citation type="submission" date="2023-03" db="EMBL/GenBank/DDBJ databases">
        <title>Andean soil-derived lignocellulolytic bacterial consortium as a source of novel taxa and putative plastic-active enzymes.</title>
        <authorList>
            <person name="Diaz-Garcia L."/>
            <person name="Chuvochina M."/>
            <person name="Feuerriegel G."/>
            <person name="Bunk B."/>
            <person name="Sproer C."/>
            <person name="Streit W.R."/>
            <person name="Rodriguez L.M."/>
            <person name="Overmann J."/>
            <person name="Jimenez D.J."/>
        </authorList>
    </citation>
    <scope>NUCLEOTIDE SEQUENCE</scope>
    <source>
        <strain evidence="7">MAG 3858</strain>
    </source>
</reference>
<evidence type="ECO:0000256" key="1">
    <source>
        <dbReference type="ARBA" id="ARBA00022801"/>
    </source>
</evidence>
<dbReference type="PANTHER" id="PTHR36845:SF1">
    <property type="entry name" value="HYDROLASE, PUTATIVE (AFU_ORTHOLOGUE AFUA_7G05090)-RELATED"/>
    <property type="match status" value="1"/>
</dbReference>
<comment type="similarity">
    <text evidence="2">Belongs to the glycosyl hydrolase 88 family.</text>
</comment>
<protein>
    <submittedName>
        <fullName evidence="7">Glycoside hydrolase family 88 protein</fullName>
    </submittedName>
</protein>
<evidence type="ECO:0000313" key="7">
    <source>
        <dbReference type="EMBL" id="WEK17625.1"/>
    </source>
</evidence>
<feature type="binding site" evidence="4">
    <location>
        <position position="216"/>
    </location>
    <ligand>
        <name>substrate</name>
    </ligand>
</feature>
<feature type="binding site" evidence="4">
    <location>
        <position position="404"/>
    </location>
    <ligand>
        <name>substrate</name>
    </ligand>
</feature>
<evidence type="ECO:0000313" key="8">
    <source>
        <dbReference type="Proteomes" id="UP001214530"/>
    </source>
</evidence>
<keyword evidence="1 7" id="KW-0378">Hydrolase</keyword>
<feature type="active site" description="Proton donor" evidence="3">
    <location>
        <position position="216"/>
    </location>
</feature>
<evidence type="ECO:0000256" key="4">
    <source>
        <dbReference type="PIRSR" id="PIRSR610905-2"/>
    </source>
</evidence>
<dbReference type="InterPro" id="IPR010905">
    <property type="entry name" value="Glyco_hydro_88"/>
</dbReference>
<evidence type="ECO:0000256" key="6">
    <source>
        <dbReference type="SAM" id="SignalP"/>
    </source>
</evidence>
<dbReference type="Pfam" id="PF07470">
    <property type="entry name" value="Glyco_hydro_88"/>
    <property type="match status" value="1"/>
</dbReference>
<feature type="binding site" evidence="4">
    <location>
        <position position="292"/>
    </location>
    <ligand>
        <name>substrate</name>
    </ligand>
</feature>
<dbReference type="GO" id="GO:0000272">
    <property type="term" value="P:polysaccharide catabolic process"/>
    <property type="evidence" value="ECO:0007669"/>
    <property type="project" value="TreeGrafter"/>
</dbReference>
<accession>A0AAJ6B4Y5</accession>
<feature type="binding site" evidence="4">
    <location>
        <position position="156"/>
    </location>
    <ligand>
        <name>substrate</name>
    </ligand>
</feature>
<dbReference type="Gene3D" id="1.50.10.10">
    <property type="match status" value="1"/>
</dbReference>
<evidence type="ECO:0000256" key="3">
    <source>
        <dbReference type="PIRSR" id="PIRSR610905-1"/>
    </source>
</evidence>
<organism evidence="7 8">
    <name type="scientific">Candidatus Pedobacter colombiensis</name>
    <dbReference type="NCBI Taxonomy" id="3121371"/>
    <lineage>
        <taxon>Bacteria</taxon>
        <taxon>Pseudomonadati</taxon>
        <taxon>Bacteroidota</taxon>
        <taxon>Sphingobacteriia</taxon>
        <taxon>Sphingobacteriales</taxon>
        <taxon>Sphingobacteriaceae</taxon>
        <taxon>Pedobacter</taxon>
    </lineage>
</organism>